<dbReference type="eggNOG" id="ENOG502S3CQ">
    <property type="taxonomic scope" value="Eukaryota"/>
</dbReference>
<proteinExistence type="predicted"/>
<evidence type="ECO:0000256" key="1">
    <source>
        <dbReference type="ARBA" id="ARBA00023242"/>
    </source>
</evidence>
<dbReference type="CDD" id="cd12148">
    <property type="entry name" value="fungal_TF_MHR"/>
    <property type="match status" value="1"/>
</dbReference>
<dbReference type="KEGG" id="act:ACLA_043500"/>
<reference evidence="2 3" key="1">
    <citation type="journal article" date="2008" name="PLoS Genet.">
        <title>Genomic islands in the pathogenic filamentous fungus Aspergillus fumigatus.</title>
        <authorList>
            <person name="Fedorova N.D."/>
            <person name="Khaldi N."/>
            <person name="Joardar V.S."/>
            <person name="Maiti R."/>
            <person name="Amedeo P."/>
            <person name="Anderson M.J."/>
            <person name="Crabtree J."/>
            <person name="Silva J.C."/>
            <person name="Badger J.H."/>
            <person name="Albarraq A."/>
            <person name="Angiuoli S."/>
            <person name="Bussey H."/>
            <person name="Bowyer P."/>
            <person name="Cotty P.J."/>
            <person name="Dyer P.S."/>
            <person name="Egan A."/>
            <person name="Galens K."/>
            <person name="Fraser-Liggett C.M."/>
            <person name="Haas B.J."/>
            <person name="Inman J.M."/>
            <person name="Kent R."/>
            <person name="Lemieux S."/>
            <person name="Malavazi I."/>
            <person name="Orvis J."/>
            <person name="Roemer T."/>
            <person name="Ronning C.M."/>
            <person name="Sundaram J.P."/>
            <person name="Sutton G."/>
            <person name="Turner G."/>
            <person name="Venter J.C."/>
            <person name="White O.R."/>
            <person name="Whitty B.R."/>
            <person name="Youngman P."/>
            <person name="Wolfe K.H."/>
            <person name="Goldman G.H."/>
            <person name="Wortman J.R."/>
            <person name="Jiang B."/>
            <person name="Denning D.W."/>
            <person name="Nierman W.C."/>
        </authorList>
    </citation>
    <scope>NUCLEOTIDE SEQUENCE [LARGE SCALE GENOMIC DNA]</scope>
    <source>
        <strain evidence="3">ATCC 1007 / CBS 513.65 / DSM 816 / NCTC 3887 / NRRL 1</strain>
    </source>
</reference>
<organism evidence="2 3">
    <name type="scientific">Aspergillus clavatus (strain ATCC 1007 / CBS 513.65 / DSM 816 / NCTC 3887 / NRRL 1 / QM 1276 / 107)</name>
    <dbReference type="NCBI Taxonomy" id="344612"/>
    <lineage>
        <taxon>Eukaryota</taxon>
        <taxon>Fungi</taxon>
        <taxon>Dikarya</taxon>
        <taxon>Ascomycota</taxon>
        <taxon>Pezizomycotina</taxon>
        <taxon>Eurotiomycetes</taxon>
        <taxon>Eurotiomycetidae</taxon>
        <taxon>Eurotiales</taxon>
        <taxon>Aspergillaceae</taxon>
        <taxon>Aspergillus</taxon>
        <taxon>Aspergillus subgen. Fumigati</taxon>
    </lineage>
</organism>
<accession>A1C8J4</accession>
<protein>
    <submittedName>
        <fullName evidence="2">Fungal specific transcription factor, putative</fullName>
    </submittedName>
</protein>
<dbReference type="AlphaFoldDB" id="A1C8J4"/>
<dbReference type="Proteomes" id="UP000006701">
    <property type="component" value="Unassembled WGS sequence"/>
</dbReference>
<keyword evidence="3" id="KW-1185">Reference proteome</keyword>
<dbReference type="OrthoDB" id="103819at2759"/>
<dbReference type="PANTHER" id="PTHR46910">
    <property type="entry name" value="TRANSCRIPTION FACTOR PDR1"/>
    <property type="match status" value="1"/>
</dbReference>
<dbReference type="EMBL" id="DS027046">
    <property type="protein sequence ID" value="EAW13631.1"/>
    <property type="molecule type" value="Genomic_DNA"/>
</dbReference>
<gene>
    <name evidence="2" type="ORF">ACLA_043500</name>
</gene>
<dbReference type="GO" id="GO:0003700">
    <property type="term" value="F:DNA-binding transcription factor activity"/>
    <property type="evidence" value="ECO:0007669"/>
    <property type="project" value="InterPro"/>
</dbReference>
<dbReference type="STRING" id="344612.A1C8J4"/>
<evidence type="ECO:0000313" key="3">
    <source>
        <dbReference type="Proteomes" id="UP000006701"/>
    </source>
</evidence>
<keyword evidence="1" id="KW-0539">Nucleus</keyword>
<dbReference type="InterPro" id="IPR050987">
    <property type="entry name" value="AtrR-like"/>
</dbReference>
<dbReference type="GeneID" id="4707347"/>
<sequence>MTADSLCAHQREAIQAKSTRKTSSIDFDIIAGFLTNAKRAVNNIDQLVASHVVNVQALLSLVSHTMISLSLYQNSSDADYVKHMVAQQYFSIGLSETLLALAARCAKSIGIHQCGSLHGQLSDEDIQERQNISHCLYILDKAVCWTAGSSPSVPVSDMDLDSSLMLSEHGVTPSLVTRAEMARVEESIYLETYAVQVSPRNEDQVRQFAATTLSRLRACLADAGVDLDKIEKCSESPASDLQLAVRYLCLQLLLVWPHKHHPDQIFQRGPEVARMCLKLLLCLWHSSPDQGSHAVFSSFLASLPPLYLYEVISSSLCGQEPTTDMDMLQEFVDLLQTITNCRAEASYTRRLYQLSAIVTDVLKARHAQHKRQKPPSDGTANSYLMSELLSPPATGYNYMAPNGQETFDSRFDGAVFQDPGSGFASLSPIPSAGGELARSADDFLPQLRGFAKTGSNGNDNFNSLSMEALGDTVFWKSVS</sequence>
<dbReference type="PANTHER" id="PTHR46910:SF1">
    <property type="entry name" value="MISCELLANEOUS ZN(II)2CYS6 TRANSCRIPTION FACTOR (EUROFUNG)-RELATED"/>
    <property type="match status" value="1"/>
</dbReference>
<dbReference type="RefSeq" id="XP_001275057.1">
    <property type="nucleotide sequence ID" value="XM_001275056.1"/>
</dbReference>
<evidence type="ECO:0000313" key="2">
    <source>
        <dbReference type="EMBL" id="EAW13631.1"/>
    </source>
</evidence>
<dbReference type="HOGENOM" id="CLU_569820_0_0_1"/>
<dbReference type="VEuPathDB" id="FungiDB:ACLA_043500"/>
<name>A1C8J4_ASPCL</name>